<dbReference type="InterPro" id="IPR009057">
    <property type="entry name" value="Homeodomain-like_sf"/>
</dbReference>
<reference evidence="5" key="1">
    <citation type="submission" date="2020-08" db="EMBL/GenBank/DDBJ databases">
        <title>Genomic Encyclopedia of Type Strains, Phase IV (KMG-IV): sequencing the most valuable type-strain genomes for metagenomic binning, comparative biology and taxonomic classification.</title>
        <authorList>
            <person name="Goeker M."/>
        </authorList>
    </citation>
    <scope>NUCLEOTIDE SEQUENCE [LARGE SCALE GENOMIC DNA]</scope>
    <source>
        <strain evidence="5">DSM 105720</strain>
    </source>
</reference>
<protein>
    <submittedName>
        <fullName evidence="5">AraC-like DNA-binding protein</fullName>
    </submittedName>
</protein>
<dbReference type="Gene3D" id="1.10.10.60">
    <property type="entry name" value="Homeodomain-like"/>
    <property type="match status" value="2"/>
</dbReference>
<feature type="non-terminal residue" evidence="5">
    <location>
        <position position="1"/>
    </location>
</feature>
<dbReference type="RefSeq" id="WP_183209624.1">
    <property type="nucleotide sequence ID" value="NZ_JACIER010000032.1"/>
</dbReference>
<comment type="caution">
    <text evidence="5">The sequence shown here is derived from an EMBL/GenBank/DDBJ whole genome shotgun (WGS) entry which is preliminary data.</text>
</comment>
<proteinExistence type="predicted"/>
<dbReference type="PRINTS" id="PR00032">
    <property type="entry name" value="HTHARAC"/>
</dbReference>
<gene>
    <name evidence="5" type="ORF">GGR06_004222</name>
</gene>
<dbReference type="InterPro" id="IPR018060">
    <property type="entry name" value="HTH_AraC"/>
</dbReference>
<dbReference type="AlphaFoldDB" id="A0A840D7D3"/>
<keyword evidence="6" id="KW-1185">Reference proteome</keyword>
<dbReference type="SMART" id="SM00342">
    <property type="entry name" value="HTH_ARAC"/>
    <property type="match status" value="1"/>
</dbReference>
<evidence type="ECO:0000313" key="6">
    <source>
        <dbReference type="Proteomes" id="UP000560658"/>
    </source>
</evidence>
<organism evidence="5 6">
    <name type="scientific">Bacteroides reticulotermitis</name>
    <dbReference type="NCBI Taxonomy" id="1133319"/>
    <lineage>
        <taxon>Bacteria</taxon>
        <taxon>Pseudomonadati</taxon>
        <taxon>Bacteroidota</taxon>
        <taxon>Bacteroidia</taxon>
        <taxon>Bacteroidales</taxon>
        <taxon>Bacteroidaceae</taxon>
        <taxon>Bacteroides</taxon>
    </lineage>
</organism>
<dbReference type="GO" id="GO:0043565">
    <property type="term" value="F:sequence-specific DNA binding"/>
    <property type="evidence" value="ECO:0007669"/>
    <property type="project" value="InterPro"/>
</dbReference>
<accession>A0A840D7D3</accession>
<keyword evidence="3" id="KW-0804">Transcription</keyword>
<keyword evidence="2" id="KW-0238">DNA-binding</keyword>
<keyword evidence="1" id="KW-0805">Transcription regulation</keyword>
<dbReference type="SUPFAM" id="SSF46689">
    <property type="entry name" value="Homeodomain-like"/>
    <property type="match status" value="1"/>
</dbReference>
<evidence type="ECO:0000313" key="5">
    <source>
        <dbReference type="EMBL" id="MBB4046388.1"/>
    </source>
</evidence>
<sequence>DFKNQLVFEVKDLNYTSLDEDFMQRAIDCVNKHLDDPDFDQSQLLKEMHTTKSTFSRKLKSLTGLSYISFIRNIRMKAACHIMEEKKCVRISELAYSVGYNDPKYFSSCFKKEFGMVPTEYIEHFAQGIIVEEEEPIENN</sequence>
<evidence type="ECO:0000259" key="4">
    <source>
        <dbReference type="PROSITE" id="PS01124"/>
    </source>
</evidence>
<dbReference type="PANTHER" id="PTHR43280:SF2">
    <property type="entry name" value="HTH-TYPE TRANSCRIPTIONAL REGULATOR EXSA"/>
    <property type="match status" value="1"/>
</dbReference>
<dbReference type="PANTHER" id="PTHR43280">
    <property type="entry name" value="ARAC-FAMILY TRANSCRIPTIONAL REGULATOR"/>
    <property type="match status" value="1"/>
</dbReference>
<evidence type="ECO:0000256" key="3">
    <source>
        <dbReference type="ARBA" id="ARBA00023163"/>
    </source>
</evidence>
<evidence type="ECO:0000256" key="2">
    <source>
        <dbReference type="ARBA" id="ARBA00023125"/>
    </source>
</evidence>
<dbReference type="Proteomes" id="UP000560658">
    <property type="component" value="Unassembled WGS sequence"/>
</dbReference>
<dbReference type="EMBL" id="JACIER010000032">
    <property type="protein sequence ID" value="MBB4046388.1"/>
    <property type="molecule type" value="Genomic_DNA"/>
</dbReference>
<dbReference type="PROSITE" id="PS01124">
    <property type="entry name" value="HTH_ARAC_FAMILY_2"/>
    <property type="match status" value="1"/>
</dbReference>
<dbReference type="InterPro" id="IPR020449">
    <property type="entry name" value="Tscrpt_reg_AraC-type_HTH"/>
</dbReference>
<name>A0A840D7D3_9BACE</name>
<evidence type="ECO:0000256" key="1">
    <source>
        <dbReference type="ARBA" id="ARBA00023015"/>
    </source>
</evidence>
<feature type="domain" description="HTH araC/xylS-type" evidence="4">
    <location>
        <begin position="24"/>
        <end position="124"/>
    </location>
</feature>
<dbReference type="Pfam" id="PF12833">
    <property type="entry name" value="HTH_18"/>
    <property type="match status" value="1"/>
</dbReference>
<dbReference type="GO" id="GO:0003700">
    <property type="term" value="F:DNA-binding transcription factor activity"/>
    <property type="evidence" value="ECO:0007669"/>
    <property type="project" value="InterPro"/>
</dbReference>